<organism evidence="1 2">
    <name type="scientific">Paramecium octaurelia</name>
    <dbReference type="NCBI Taxonomy" id="43137"/>
    <lineage>
        <taxon>Eukaryota</taxon>
        <taxon>Sar</taxon>
        <taxon>Alveolata</taxon>
        <taxon>Ciliophora</taxon>
        <taxon>Intramacronucleata</taxon>
        <taxon>Oligohymenophorea</taxon>
        <taxon>Peniculida</taxon>
        <taxon>Parameciidae</taxon>
        <taxon>Paramecium</taxon>
    </lineage>
</organism>
<reference evidence="1" key="1">
    <citation type="submission" date="2021-01" db="EMBL/GenBank/DDBJ databases">
        <authorList>
            <consortium name="Genoscope - CEA"/>
            <person name="William W."/>
        </authorList>
    </citation>
    <scope>NUCLEOTIDE SEQUENCE</scope>
</reference>
<proteinExistence type="predicted"/>
<comment type="caution">
    <text evidence="1">The sequence shown here is derived from an EMBL/GenBank/DDBJ whole genome shotgun (WGS) entry which is preliminary data.</text>
</comment>
<name>A0A8S1XE68_PAROT</name>
<protein>
    <submittedName>
        <fullName evidence="1">Uncharacterized protein</fullName>
    </submittedName>
</protein>
<gene>
    <name evidence="1" type="ORF">POCTA_138.1.T1180222</name>
</gene>
<dbReference type="Proteomes" id="UP000683925">
    <property type="component" value="Unassembled WGS sequence"/>
</dbReference>
<dbReference type="AlphaFoldDB" id="A0A8S1XE68"/>
<accession>A0A8S1XE68</accession>
<evidence type="ECO:0000313" key="2">
    <source>
        <dbReference type="Proteomes" id="UP000683925"/>
    </source>
</evidence>
<evidence type="ECO:0000313" key="1">
    <source>
        <dbReference type="EMBL" id="CAD8199218.1"/>
    </source>
</evidence>
<keyword evidence="2" id="KW-1185">Reference proteome</keyword>
<sequence length="91" mass="11010">MPIFALKPNWKKRINYLYLSKMQSCQNQQKQNNKIHRDLMITLYCNQRKSVDEDQSFRNQDLMKPTLIVLLWQKEFSEHQVMAISQSINIH</sequence>
<dbReference type="EMBL" id="CAJJDP010000118">
    <property type="protein sequence ID" value="CAD8199218.1"/>
    <property type="molecule type" value="Genomic_DNA"/>
</dbReference>